<dbReference type="PANTHER" id="PTHR47027">
    <property type="entry name" value="REVERSE TRANSCRIPTASE DOMAIN-CONTAINING PROTEIN"/>
    <property type="match status" value="1"/>
</dbReference>
<organism evidence="2 3">
    <name type="scientific">Durusdinium trenchii</name>
    <dbReference type="NCBI Taxonomy" id="1381693"/>
    <lineage>
        <taxon>Eukaryota</taxon>
        <taxon>Sar</taxon>
        <taxon>Alveolata</taxon>
        <taxon>Dinophyceae</taxon>
        <taxon>Suessiales</taxon>
        <taxon>Symbiodiniaceae</taxon>
        <taxon>Durusdinium</taxon>
    </lineage>
</organism>
<name>A0ABP0QNJ8_9DINO</name>
<dbReference type="Pfam" id="PF00078">
    <property type="entry name" value="RVT_1"/>
    <property type="match status" value="1"/>
</dbReference>
<proteinExistence type="predicted"/>
<reference evidence="2 3" key="1">
    <citation type="submission" date="2024-02" db="EMBL/GenBank/DDBJ databases">
        <authorList>
            <person name="Chen Y."/>
            <person name="Shah S."/>
            <person name="Dougan E. K."/>
            <person name="Thang M."/>
            <person name="Chan C."/>
        </authorList>
    </citation>
    <scope>NUCLEOTIDE SEQUENCE [LARGE SCALE GENOMIC DNA]</scope>
</reference>
<comment type="caution">
    <text evidence="2">The sequence shown here is derived from an EMBL/GenBank/DDBJ whole genome shotgun (WGS) entry which is preliminary data.</text>
</comment>
<dbReference type="SUPFAM" id="SSF56672">
    <property type="entry name" value="DNA/RNA polymerases"/>
    <property type="match status" value="1"/>
</dbReference>
<evidence type="ECO:0000259" key="1">
    <source>
        <dbReference type="PROSITE" id="PS50878"/>
    </source>
</evidence>
<sequence length="154" mass="17636">MTVLFHGIGIKHSRNLIDSRLDHVRFNEVLYADDTLLVSRNTTGMNKLRHAVEEESAYYGLTLNHDKCNVLAMNGRTIIRFRDGSQMRHADEVTYLGGVLTKQVNIASKISSRIASAMATWKSLDIFWKEAQCSLRNKILIYIMPSLNQNFFML</sequence>
<dbReference type="InterPro" id="IPR043502">
    <property type="entry name" value="DNA/RNA_pol_sf"/>
</dbReference>
<evidence type="ECO:0000313" key="2">
    <source>
        <dbReference type="EMBL" id="CAK9089853.1"/>
    </source>
</evidence>
<feature type="domain" description="Reverse transcriptase" evidence="1">
    <location>
        <begin position="1"/>
        <end position="100"/>
    </location>
</feature>
<gene>
    <name evidence="2" type="ORF">CCMP2556_LOCUS43217</name>
</gene>
<dbReference type="PROSITE" id="PS50878">
    <property type="entry name" value="RT_POL"/>
    <property type="match status" value="1"/>
</dbReference>
<dbReference type="EMBL" id="CAXAMN010024784">
    <property type="protein sequence ID" value="CAK9089853.1"/>
    <property type="molecule type" value="Genomic_DNA"/>
</dbReference>
<evidence type="ECO:0000313" key="3">
    <source>
        <dbReference type="Proteomes" id="UP001642484"/>
    </source>
</evidence>
<protein>
    <recommendedName>
        <fullName evidence="1">Reverse transcriptase domain-containing protein</fullName>
    </recommendedName>
</protein>
<accession>A0ABP0QNJ8</accession>
<keyword evidence="3" id="KW-1185">Reference proteome</keyword>
<dbReference type="Proteomes" id="UP001642484">
    <property type="component" value="Unassembled WGS sequence"/>
</dbReference>
<dbReference type="PANTHER" id="PTHR47027:SF20">
    <property type="entry name" value="REVERSE TRANSCRIPTASE-LIKE PROTEIN WITH RNA-DIRECTED DNA POLYMERASE DOMAIN"/>
    <property type="match status" value="1"/>
</dbReference>
<dbReference type="InterPro" id="IPR000477">
    <property type="entry name" value="RT_dom"/>
</dbReference>